<feature type="non-terminal residue" evidence="3">
    <location>
        <position position="188"/>
    </location>
</feature>
<dbReference type="EMBL" id="EF682033">
    <property type="protein sequence ID" value="ABS89142.1"/>
    <property type="molecule type" value="Genomic_DNA"/>
</dbReference>
<feature type="non-terminal residue" evidence="3">
    <location>
        <position position="1"/>
    </location>
</feature>
<dbReference type="AlphaFoldDB" id="A7U525"/>
<reference evidence="3" key="1">
    <citation type="submission" date="2007-06" db="EMBL/GenBank/DDBJ databases">
        <title>Conservation and expression of the Geobacteraceae specific multicopper oxidase genes, ompB and ompC in subsurface environments.</title>
        <authorList>
            <person name="Holmes D.E."/>
            <person name="Lovley D.R."/>
        </authorList>
    </citation>
    <scope>NUCLEOTIDE SEQUENCE</scope>
</reference>
<dbReference type="GO" id="GO:0005507">
    <property type="term" value="F:copper ion binding"/>
    <property type="evidence" value="ECO:0007669"/>
    <property type="project" value="InterPro"/>
</dbReference>
<gene>
    <name evidence="3" type="primary">ompC</name>
</gene>
<proteinExistence type="predicted"/>
<dbReference type="Gene3D" id="2.60.40.420">
    <property type="entry name" value="Cupredoxins - blue copper proteins"/>
    <property type="match status" value="1"/>
</dbReference>
<sequence>TTGQVMRFVVNATLADDDGPLGASPTDPVLANGDPNPNAATDPADLALNAEGALGATDEFRDVSLNEEMSSLVCATVLPNGTIRWLASVKPGPDFEDDCEAAGGEPFGPKAALVGTVDNPGTAATGIPLMWADMTGASTPVEVILQNGSTVAVNVTENPTQGGIEEWSIYNFTEDAHPIHLHLVRFEV</sequence>
<evidence type="ECO:0000256" key="1">
    <source>
        <dbReference type="SAM" id="MobiDB-lite"/>
    </source>
</evidence>
<organism evidence="3">
    <name type="scientific">uncultured Geobacteraceae bacterium</name>
    <dbReference type="NCBI Taxonomy" id="214033"/>
    <lineage>
        <taxon>Bacteria</taxon>
        <taxon>Pseudomonadati</taxon>
        <taxon>Thermodesulfobacteriota</taxon>
        <taxon>Desulfuromonadia</taxon>
        <taxon>Geobacterales</taxon>
        <taxon>Geobacteraceae</taxon>
        <taxon>environmental samples</taxon>
    </lineage>
</organism>
<name>A7U525_9BACT</name>
<evidence type="ECO:0000313" key="3">
    <source>
        <dbReference type="EMBL" id="ABS89142.1"/>
    </source>
</evidence>
<evidence type="ECO:0000259" key="2">
    <source>
        <dbReference type="Pfam" id="PF07731"/>
    </source>
</evidence>
<feature type="region of interest" description="Disordered" evidence="1">
    <location>
        <begin position="15"/>
        <end position="41"/>
    </location>
</feature>
<dbReference type="Pfam" id="PF07731">
    <property type="entry name" value="Cu-oxidase_2"/>
    <property type="match status" value="1"/>
</dbReference>
<dbReference type="InterPro" id="IPR008972">
    <property type="entry name" value="Cupredoxin"/>
</dbReference>
<dbReference type="InterPro" id="IPR011706">
    <property type="entry name" value="Cu-oxidase_C"/>
</dbReference>
<accession>A7U525</accession>
<feature type="domain" description="Plastocyanin-like" evidence="2">
    <location>
        <begin position="156"/>
        <end position="188"/>
    </location>
</feature>
<protein>
    <submittedName>
        <fullName evidence="3">Multicopper oxidase protein</fullName>
    </submittedName>
</protein>
<dbReference type="GO" id="GO:0016491">
    <property type="term" value="F:oxidoreductase activity"/>
    <property type="evidence" value="ECO:0007669"/>
    <property type="project" value="InterPro"/>
</dbReference>
<dbReference type="SUPFAM" id="SSF49503">
    <property type="entry name" value="Cupredoxins"/>
    <property type="match status" value="1"/>
</dbReference>